<feature type="non-terminal residue" evidence="1">
    <location>
        <position position="1"/>
    </location>
</feature>
<sequence>LVVIYSPLTNSSIQFPFHIGLSLVQGALTTPTSFVLQHVVQSGAPLFIRPSEPTGI</sequence>
<organism evidence="1 2">
    <name type="scientific">Leptidea sinapis</name>
    <dbReference type="NCBI Taxonomy" id="189913"/>
    <lineage>
        <taxon>Eukaryota</taxon>
        <taxon>Metazoa</taxon>
        <taxon>Ecdysozoa</taxon>
        <taxon>Arthropoda</taxon>
        <taxon>Hexapoda</taxon>
        <taxon>Insecta</taxon>
        <taxon>Pterygota</taxon>
        <taxon>Neoptera</taxon>
        <taxon>Endopterygota</taxon>
        <taxon>Lepidoptera</taxon>
        <taxon>Glossata</taxon>
        <taxon>Ditrysia</taxon>
        <taxon>Papilionoidea</taxon>
        <taxon>Pieridae</taxon>
        <taxon>Dismorphiinae</taxon>
        <taxon>Leptidea</taxon>
    </lineage>
</organism>
<protein>
    <submittedName>
        <fullName evidence="1">Uncharacterized protein</fullName>
    </submittedName>
</protein>
<keyword evidence="2" id="KW-1185">Reference proteome</keyword>
<gene>
    <name evidence="1" type="ORF">LSINAPIS_LOCUS10418</name>
</gene>
<accession>A0A5E4QMK2</accession>
<proteinExistence type="predicted"/>
<evidence type="ECO:0000313" key="2">
    <source>
        <dbReference type="Proteomes" id="UP000324832"/>
    </source>
</evidence>
<evidence type="ECO:0000313" key="1">
    <source>
        <dbReference type="EMBL" id="VVC99555.1"/>
    </source>
</evidence>
<name>A0A5E4QMK2_9NEOP</name>
<dbReference type="Proteomes" id="UP000324832">
    <property type="component" value="Unassembled WGS sequence"/>
</dbReference>
<dbReference type="EMBL" id="FZQP02004222">
    <property type="protein sequence ID" value="VVC99555.1"/>
    <property type="molecule type" value="Genomic_DNA"/>
</dbReference>
<dbReference type="AlphaFoldDB" id="A0A5E4QMK2"/>
<reference evidence="1 2" key="1">
    <citation type="submission" date="2017-07" db="EMBL/GenBank/DDBJ databases">
        <authorList>
            <person name="Talla V."/>
            <person name="Backstrom N."/>
        </authorList>
    </citation>
    <scope>NUCLEOTIDE SEQUENCE [LARGE SCALE GENOMIC DNA]</scope>
</reference>